<feature type="transmembrane region" description="Helical" evidence="2">
    <location>
        <begin position="310"/>
        <end position="328"/>
    </location>
</feature>
<evidence type="ECO:0000256" key="1">
    <source>
        <dbReference type="SAM" id="MobiDB-lite"/>
    </source>
</evidence>
<feature type="transmembrane region" description="Helical" evidence="2">
    <location>
        <begin position="493"/>
        <end position="510"/>
    </location>
</feature>
<organism evidence="3 4">
    <name type="scientific">Ornithinibacter aureus</name>
    <dbReference type="NCBI Taxonomy" id="622664"/>
    <lineage>
        <taxon>Bacteria</taxon>
        <taxon>Bacillati</taxon>
        <taxon>Actinomycetota</taxon>
        <taxon>Actinomycetes</taxon>
        <taxon>Micrococcales</taxon>
        <taxon>Intrasporangiaceae</taxon>
        <taxon>Ornithinibacter</taxon>
    </lineage>
</organism>
<feature type="transmembrane region" description="Helical" evidence="2">
    <location>
        <begin position="440"/>
        <end position="462"/>
    </location>
</feature>
<keyword evidence="2" id="KW-0472">Membrane</keyword>
<dbReference type="PANTHER" id="PTHR38434:SF1">
    <property type="entry name" value="BLL2549 PROTEIN"/>
    <property type="match status" value="1"/>
</dbReference>
<feature type="transmembrane region" description="Helical" evidence="2">
    <location>
        <begin position="415"/>
        <end position="433"/>
    </location>
</feature>
<feature type="transmembrane region" description="Helical" evidence="2">
    <location>
        <begin position="364"/>
        <end position="382"/>
    </location>
</feature>
<feature type="compositionally biased region" description="Pro residues" evidence="1">
    <location>
        <begin position="108"/>
        <end position="130"/>
    </location>
</feature>
<feature type="transmembrane region" description="Helical" evidence="2">
    <location>
        <begin position="151"/>
        <end position="169"/>
    </location>
</feature>
<keyword evidence="4" id="KW-1185">Reference proteome</keyword>
<feature type="transmembrane region" description="Helical" evidence="2">
    <location>
        <begin position="340"/>
        <end position="358"/>
    </location>
</feature>
<evidence type="ECO:0000313" key="4">
    <source>
        <dbReference type="Proteomes" id="UP001500390"/>
    </source>
</evidence>
<dbReference type="InterPro" id="IPR019286">
    <property type="entry name" value="DUF2339_TM"/>
</dbReference>
<feature type="transmembrane region" description="Helical" evidence="2">
    <location>
        <begin position="288"/>
        <end position="304"/>
    </location>
</feature>
<feature type="region of interest" description="Disordered" evidence="1">
    <location>
        <begin position="64"/>
        <end position="137"/>
    </location>
</feature>
<comment type="caution">
    <text evidence="3">The sequence shown here is derived from an EMBL/GenBank/DDBJ whole genome shotgun (WGS) entry which is preliminary data.</text>
</comment>
<sequence>MGATLSAKAQVWSLVARETVPMSTRAQIQQLETEFAEAMTRMYTVGNGLARLRSQLEREEGYGIPDAARPAPVPPPVARPAGSPAAPAAPPLTAPPLTAPSLTAQAPAPQPPAMRQPPAATPAPAAPPQGPWQQPAPAVPWYRREGAVTRVLAIAGAVITMAGVAMFLVLAAQRGWFGPEARVAAGALLAAVLIGLGVRSGRADLRERAAAAGAPDTTAATPAGVEGAPAAVGAAPVALVATGVATAYLVVVAMTTGYGWVPTAPGLALAGAVALAGLHLARSWRSELLAVLVVLGAAVLAPVVAQGGGWVVTGYLAILCLAGWWASGDRTTQVLTLARVLPLTLALLVSSVSGGGTADDVGNLAIAGLALGATLLTSTLSVRRDRGDVAASIAVALLSVGLFAATTTFDNPARTLALATASAALLLTATTLGRGPVGPVAGHLVVTTGAAGTVFAVLAVVAGAPTRFITTGLLLLAIVGLAVAGITRSRVNLALAAGVTLLGVVGWLQYPLTVAASARTLRGDMAAALLDSIVLAGVLAMVVWAMGQQRGLGRELRVMVRIAVWVLGLAASATALAAAGTLVGARLGDPTLGFTIGQAVATITWMLGAAWLLLHGLERSPDADLTLRTGLLLAAVSVAKLFLYDLSSLSGIVRSVAFIAVGLLLLAMGSRYAKAYERSRPAS</sequence>
<gene>
    <name evidence="3" type="ORF">GCM10023153_10870</name>
</gene>
<evidence type="ECO:0000256" key="2">
    <source>
        <dbReference type="SAM" id="Phobius"/>
    </source>
</evidence>
<protein>
    <submittedName>
        <fullName evidence="3">DUF2339 domain-containing protein</fullName>
    </submittedName>
</protein>
<dbReference type="Pfam" id="PF10101">
    <property type="entry name" value="DUF2339"/>
    <property type="match status" value="1"/>
</dbReference>
<reference evidence="4" key="1">
    <citation type="journal article" date="2019" name="Int. J. Syst. Evol. Microbiol.">
        <title>The Global Catalogue of Microorganisms (GCM) 10K type strain sequencing project: providing services to taxonomists for standard genome sequencing and annotation.</title>
        <authorList>
            <consortium name="The Broad Institute Genomics Platform"/>
            <consortium name="The Broad Institute Genome Sequencing Center for Infectious Disease"/>
            <person name="Wu L."/>
            <person name="Ma J."/>
        </authorList>
    </citation>
    <scope>NUCLEOTIDE SEQUENCE [LARGE SCALE GENOMIC DNA]</scope>
    <source>
        <strain evidence="4">JCM 17738</strain>
    </source>
</reference>
<feature type="transmembrane region" description="Helical" evidence="2">
    <location>
        <begin position="260"/>
        <end position="281"/>
    </location>
</feature>
<dbReference type="EMBL" id="BAABFX010000020">
    <property type="protein sequence ID" value="GAA4392152.1"/>
    <property type="molecule type" value="Genomic_DNA"/>
</dbReference>
<feature type="transmembrane region" description="Helical" evidence="2">
    <location>
        <begin position="625"/>
        <end position="643"/>
    </location>
</feature>
<feature type="compositionally biased region" description="Pro residues" evidence="1">
    <location>
        <begin position="87"/>
        <end position="98"/>
    </location>
</feature>
<dbReference type="Proteomes" id="UP001500390">
    <property type="component" value="Unassembled WGS sequence"/>
</dbReference>
<evidence type="ECO:0000313" key="3">
    <source>
        <dbReference type="EMBL" id="GAA4392152.1"/>
    </source>
</evidence>
<dbReference type="PANTHER" id="PTHR38434">
    <property type="entry name" value="BLL2549 PROTEIN"/>
    <property type="match status" value="1"/>
</dbReference>
<name>A0ABP8JK80_9MICO</name>
<feature type="transmembrane region" description="Helical" evidence="2">
    <location>
        <begin position="525"/>
        <end position="546"/>
    </location>
</feature>
<keyword evidence="2" id="KW-0812">Transmembrane</keyword>
<accession>A0ABP8JK80</accession>
<feature type="transmembrane region" description="Helical" evidence="2">
    <location>
        <begin position="558"/>
        <end position="580"/>
    </location>
</feature>
<feature type="transmembrane region" description="Helical" evidence="2">
    <location>
        <begin position="649"/>
        <end position="668"/>
    </location>
</feature>
<feature type="transmembrane region" description="Helical" evidence="2">
    <location>
        <begin position="181"/>
        <end position="198"/>
    </location>
</feature>
<proteinExistence type="predicted"/>
<feature type="transmembrane region" description="Helical" evidence="2">
    <location>
        <begin position="389"/>
        <end position="409"/>
    </location>
</feature>
<feature type="transmembrane region" description="Helical" evidence="2">
    <location>
        <begin position="468"/>
        <end position="486"/>
    </location>
</feature>
<feature type="transmembrane region" description="Helical" evidence="2">
    <location>
        <begin position="592"/>
        <end position="613"/>
    </location>
</feature>
<keyword evidence="2" id="KW-1133">Transmembrane helix</keyword>
<feature type="transmembrane region" description="Helical" evidence="2">
    <location>
        <begin position="230"/>
        <end position="254"/>
    </location>
</feature>